<evidence type="ECO:0008006" key="3">
    <source>
        <dbReference type="Google" id="ProtNLM"/>
    </source>
</evidence>
<dbReference type="OrthoDB" id="9986793at2759"/>
<organism evidence="1 2">
    <name type="scientific">Ooceraea biroi</name>
    <name type="common">Clonal raider ant</name>
    <name type="synonym">Cerapachys biroi</name>
    <dbReference type="NCBI Taxonomy" id="2015173"/>
    <lineage>
        <taxon>Eukaryota</taxon>
        <taxon>Metazoa</taxon>
        <taxon>Ecdysozoa</taxon>
        <taxon>Arthropoda</taxon>
        <taxon>Hexapoda</taxon>
        <taxon>Insecta</taxon>
        <taxon>Pterygota</taxon>
        <taxon>Neoptera</taxon>
        <taxon>Endopterygota</taxon>
        <taxon>Hymenoptera</taxon>
        <taxon>Apocrita</taxon>
        <taxon>Aculeata</taxon>
        <taxon>Formicoidea</taxon>
        <taxon>Formicidae</taxon>
        <taxon>Dorylinae</taxon>
        <taxon>Ooceraea</taxon>
    </lineage>
</organism>
<reference evidence="1 2" key="1">
    <citation type="journal article" date="2014" name="Curr. Biol.">
        <title>The genome of the clonal raider ant Cerapachys biroi.</title>
        <authorList>
            <person name="Oxley P.R."/>
            <person name="Ji L."/>
            <person name="Fetter-Pruneda I."/>
            <person name="McKenzie S.K."/>
            <person name="Li C."/>
            <person name="Hu H."/>
            <person name="Zhang G."/>
            <person name="Kronauer D.J."/>
        </authorList>
    </citation>
    <scope>NUCLEOTIDE SEQUENCE [LARGE SCALE GENOMIC DNA]</scope>
</reference>
<dbReference type="OMA" id="EYNNRWI"/>
<proteinExistence type="predicted"/>
<protein>
    <recommendedName>
        <fullName evidence="3">Tc1-like transposase DDE domain-containing protein</fullName>
    </recommendedName>
</protein>
<feature type="non-terminal residue" evidence="1">
    <location>
        <position position="1"/>
    </location>
</feature>
<keyword evidence="2" id="KW-1185">Reference proteome</keyword>
<dbReference type="PANTHER" id="PTHR47326:SF1">
    <property type="entry name" value="HTH PSQ-TYPE DOMAIN-CONTAINING PROTEIN"/>
    <property type="match status" value="1"/>
</dbReference>
<evidence type="ECO:0000313" key="1">
    <source>
        <dbReference type="EMBL" id="EZA47915.1"/>
    </source>
</evidence>
<dbReference type="InterPro" id="IPR036397">
    <property type="entry name" value="RNaseH_sf"/>
</dbReference>
<dbReference type="Gene3D" id="3.30.420.10">
    <property type="entry name" value="Ribonuclease H-like superfamily/Ribonuclease H"/>
    <property type="match status" value="1"/>
</dbReference>
<name>A0A026VW73_OOCBI</name>
<sequence>LAAIHVNPHISTRVMAREIGIPRTTIQRILKQGNYHPYHVTLTQALTQNDMQLRVHFCLWAQQMIRADQNFFYHVMFSDEDHLPQLLEDVDLHTRQRMRIQLDGAPPHYAVIVRNFLNQEYNNRWIGRGGPVAWPPRSPDLTSPDFFLWGYIKNVVYEHVPTTRENMMERIRTACVNIQRAVLLKTVRNFQNRLALCIQGNGDNFEQFIR</sequence>
<dbReference type="Proteomes" id="UP000053097">
    <property type="component" value="Unassembled WGS sequence"/>
</dbReference>
<accession>A0A026VW73</accession>
<dbReference type="GO" id="GO:0003676">
    <property type="term" value="F:nucleic acid binding"/>
    <property type="evidence" value="ECO:0007669"/>
    <property type="project" value="InterPro"/>
</dbReference>
<dbReference type="EMBL" id="KK107748">
    <property type="protein sequence ID" value="EZA47915.1"/>
    <property type="molecule type" value="Genomic_DNA"/>
</dbReference>
<gene>
    <name evidence="1" type="ORF">X777_15034</name>
</gene>
<dbReference type="AlphaFoldDB" id="A0A026VW73"/>
<dbReference type="PANTHER" id="PTHR47326">
    <property type="entry name" value="TRANSPOSABLE ELEMENT TC3 TRANSPOSASE-LIKE PROTEIN"/>
    <property type="match status" value="1"/>
</dbReference>
<evidence type="ECO:0000313" key="2">
    <source>
        <dbReference type="Proteomes" id="UP000053097"/>
    </source>
</evidence>